<evidence type="ECO:0000313" key="2">
    <source>
        <dbReference type="EMBL" id="KKT32463.1"/>
    </source>
</evidence>
<feature type="domain" description="SET" evidence="1">
    <location>
        <begin position="3"/>
        <end position="111"/>
    </location>
</feature>
<dbReference type="InterPro" id="IPR046341">
    <property type="entry name" value="SET_dom_sf"/>
</dbReference>
<proteinExistence type="predicted"/>
<accession>A0A837I9D5</accession>
<dbReference type="Proteomes" id="UP000034012">
    <property type="component" value="Unassembled WGS sequence"/>
</dbReference>
<dbReference type="PIRSF" id="PIRSF022536">
    <property type="entry name" value="A612L_SET"/>
    <property type="match status" value="1"/>
</dbReference>
<dbReference type="InterPro" id="IPR001214">
    <property type="entry name" value="SET_dom"/>
</dbReference>
<organism evidence="2 3">
    <name type="scientific">Candidatus Woesebacteria bacterium GW2011_GWB1_44_11</name>
    <dbReference type="NCBI Taxonomy" id="1618579"/>
    <lineage>
        <taxon>Bacteria</taxon>
        <taxon>Candidatus Woeseibacteriota</taxon>
    </lineage>
</organism>
<evidence type="ECO:0000313" key="3">
    <source>
        <dbReference type="Proteomes" id="UP000034012"/>
    </source>
</evidence>
<dbReference type="CDD" id="cd10540">
    <property type="entry name" value="SET_SpSet7-like"/>
    <property type="match status" value="1"/>
</dbReference>
<dbReference type="InterPro" id="IPR009207">
    <property type="entry name" value="SET7_MeTrfase"/>
</dbReference>
<name>A0A837I9D5_9BACT</name>
<dbReference type="Gene3D" id="2.170.270.10">
    <property type="entry name" value="SET domain"/>
    <property type="match status" value="1"/>
</dbReference>
<gene>
    <name evidence="2" type="ORF">UW20_C0014G0013</name>
</gene>
<evidence type="ECO:0000259" key="1">
    <source>
        <dbReference type="PROSITE" id="PS50280"/>
    </source>
</evidence>
<sequence length="126" mass="14528">MRKVIIVKKTGKKGRGVFALKDFKEGEIIETCPVINITPKERRIVEKTIFNYYIYPWRSTLSGSLALGYGSIYNHAYSPNADWKQNFKTNSMVYRAVKPIKKGEEITVNYNGEPDDQTPVDWFEVS</sequence>
<dbReference type="Pfam" id="PF00856">
    <property type="entry name" value="SET"/>
    <property type="match status" value="1"/>
</dbReference>
<reference evidence="2 3" key="1">
    <citation type="journal article" date="2015" name="Nature">
        <title>rRNA introns, odd ribosomes, and small enigmatic genomes across a large radiation of phyla.</title>
        <authorList>
            <person name="Brown C.T."/>
            <person name="Hug L.A."/>
            <person name="Thomas B.C."/>
            <person name="Sharon I."/>
            <person name="Castelle C.J."/>
            <person name="Singh A."/>
            <person name="Wilkins M.J."/>
            <person name="Williams K.H."/>
            <person name="Banfield J.F."/>
        </authorList>
    </citation>
    <scope>NUCLEOTIDE SEQUENCE [LARGE SCALE GENOMIC DNA]</scope>
</reference>
<dbReference type="SUPFAM" id="SSF82199">
    <property type="entry name" value="SET domain"/>
    <property type="match status" value="1"/>
</dbReference>
<protein>
    <recommendedName>
        <fullName evidence="1">SET domain-containing protein</fullName>
    </recommendedName>
</protein>
<comment type="caution">
    <text evidence="2">The sequence shown here is derived from an EMBL/GenBank/DDBJ whole genome shotgun (WGS) entry which is preliminary data.</text>
</comment>
<dbReference type="SMART" id="SM00317">
    <property type="entry name" value="SET"/>
    <property type="match status" value="1"/>
</dbReference>
<dbReference type="EMBL" id="LCHK01000014">
    <property type="protein sequence ID" value="KKT32463.1"/>
    <property type="molecule type" value="Genomic_DNA"/>
</dbReference>
<dbReference type="AlphaFoldDB" id="A0A837I9D5"/>
<dbReference type="GO" id="GO:0062122">
    <property type="term" value="F:histone H3K37 methyltransferase activity"/>
    <property type="evidence" value="ECO:0007669"/>
    <property type="project" value="InterPro"/>
</dbReference>
<dbReference type="PROSITE" id="PS50280">
    <property type="entry name" value="SET"/>
    <property type="match status" value="1"/>
</dbReference>